<dbReference type="Proteomes" id="UP001328107">
    <property type="component" value="Unassembled WGS sequence"/>
</dbReference>
<dbReference type="InterPro" id="IPR050382">
    <property type="entry name" value="MFS_Na/Anion_cotransporter"/>
</dbReference>
<dbReference type="Gene3D" id="1.20.1250.20">
    <property type="entry name" value="MFS general substrate transporter like domains"/>
    <property type="match status" value="2"/>
</dbReference>
<feature type="transmembrane region" description="Helical" evidence="5">
    <location>
        <begin position="339"/>
        <end position="359"/>
    </location>
</feature>
<feature type="non-terminal residue" evidence="7">
    <location>
        <position position="375"/>
    </location>
</feature>
<dbReference type="PANTHER" id="PTHR11662">
    <property type="entry name" value="SOLUTE CARRIER FAMILY 17"/>
    <property type="match status" value="1"/>
</dbReference>
<keyword evidence="8" id="KW-1185">Reference proteome</keyword>
<protein>
    <recommendedName>
        <fullName evidence="6">Major facilitator superfamily (MFS) profile domain-containing protein</fullName>
    </recommendedName>
</protein>
<dbReference type="GO" id="GO:0022857">
    <property type="term" value="F:transmembrane transporter activity"/>
    <property type="evidence" value="ECO:0007669"/>
    <property type="project" value="InterPro"/>
</dbReference>
<dbReference type="EMBL" id="BTRK01000004">
    <property type="protein sequence ID" value="GMR47289.1"/>
    <property type="molecule type" value="Genomic_DNA"/>
</dbReference>
<evidence type="ECO:0000256" key="2">
    <source>
        <dbReference type="ARBA" id="ARBA00022692"/>
    </source>
</evidence>
<evidence type="ECO:0000259" key="6">
    <source>
        <dbReference type="PROSITE" id="PS50850"/>
    </source>
</evidence>
<evidence type="ECO:0000256" key="5">
    <source>
        <dbReference type="SAM" id="Phobius"/>
    </source>
</evidence>
<feature type="transmembrane region" description="Helical" evidence="5">
    <location>
        <begin position="180"/>
        <end position="197"/>
    </location>
</feature>
<comment type="subcellular location">
    <subcellularLocation>
        <location evidence="1">Membrane</location>
        <topology evidence="1">Multi-pass membrane protein</topology>
    </subcellularLocation>
</comment>
<feature type="non-terminal residue" evidence="7">
    <location>
        <position position="1"/>
    </location>
</feature>
<evidence type="ECO:0000313" key="8">
    <source>
        <dbReference type="Proteomes" id="UP001328107"/>
    </source>
</evidence>
<evidence type="ECO:0000313" key="7">
    <source>
        <dbReference type="EMBL" id="GMR47289.1"/>
    </source>
</evidence>
<proteinExistence type="predicted"/>
<dbReference type="AlphaFoldDB" id="A0AAN5CN01"/>
<feature type="domain" description="Major facilitator superfamily (MFS) profile" evidence="6">
    <location>
        <begin position="23"/>
        <end position="375"/>
    </location>
</feature>
<feature type="transmembrane region" description="Helical" evidence="5">
    <location>
        <begin position="110"/>
        <end position="131"/>
    </location>
</feature>
<keyword evidence="3 5" id="KW-1133">Transmembrane helix</keyword>
<evidence type="ECO:0000256" key="4">
    <source>
        <dbReference type="ARBA" id="ARBA00023136"/>
    </source>
</evidence>
<dbReference type="InterPro" id="IPR011701">
    <property type="entry name" value="MFS"/>
</dbReference>
<comment type="caution">
    <text evidence="7">The sequence shown here is derived from an EMBL/GenBank/DDBJ whole genome shotgun (WGS) entry which is preliminary data.</text>
</comment>
<dbReference type="PANTHER" id="PTHR11662:SF399">
    <property type="entry name" value="FI19708P1-RELATED"/>
    <property type="match status" value="1"/>
</dbReference>
<feature type="transmembrane region" description="Helical" evidence="5">
    <location>
        <begin position="12"/>
        <end position="36"/>
    </location>
</feature>
<dbReference type="SUPFAM" id="SSF103473">
    <property type="entry name" value="MFS general substrate transporter"/>
    <property type="match status" value="1"/>
</dbReference>
<feature type="transmembrane region" description="Helical" evidence="5">
    <location>
        <begin position="297"/>
        <end position="318"/>
    </location>
</feature>
<evidence type="ECO:0000256" key="1">
    <source>
        <dbReference type="ARBA" id="ARBA00004141"/>
    </source>
</evidence>
<organism evidence="7 8">
    <name type="scientific">Pristionchus mayeri</name>
    <dbReference type="NCBI Taxonomy" id="1317129"/>
    <lineage>
        <taxon>Eukaryota</taxon>
        <taxon>Metazoa</taxon>
        <taxon>Ecdysozoa</taxon>
        <taxon>Nematoda</taxon>
        <taxon>Chromadorea</taxon>
        <taxon>Rhabditida</taxon>
        <taxon>Rhabditina</taxon>
        <taxon>Diplogasteromorpha</taxon>
        <taxon>Diplogasteroidea</taxon>
        <taxon>Neodiplogasteridae</taxon>
        <taxon>Pristionchus</taxon>
    </lineage>
</organism>
<dbReference type="InterPro" id="IPR036259">
    <property type="entry name" value="MFS_trans_sf"/>
</dbReference>
<dbReference type="Pfam" id="PF07690">
    <property type="entry name" value="MFS_1"/>
    <property type="match status" value="1"/>
</dbReference>
<dbReference type="PROSITE" id="PS50850">
    <property type="entry name" value="MFS"/>
    <property type="match status" value="1"/>
</dbReference>
<feature type="transmembrane region" description="Helical" evidence="5">
    <location>
        <begin position="137"/>
        <end position="159"/>
    </location>
</feature>
<keyword evidence="4 5" id="KW-0472">Membrane</keyword>
<gene>
    <name evidence="7" type="ORF">PMAYCL1PPCAC_17484</name>
</gene>
<feature type="transmembrane region" description="Helical" evidence="5">
    <location>
        <begin position="203"/>
        <end position="222"/>
    </location>
</feature>
<reference evidence="8" key="1">
    <citation type="submission" date="2022-10" db="EMBL/GenBank/DDBJ databases">
        <title>Genome assembly of Pristionchus species.</title>
        <authorList>
            <person name="Yoshida K."/>
            <person name="Sommer R.J."/>
        </authorList>
    </citation>
    <scope>NUCLEOTIDE SEQUENCE [LARGE SCALE GENOMIC DNA]</scope>
    <source>
        <strain evidence="8">RS5460</strain>
    </source>
</reference>
<accession>A0AAN5CN01</accession>
<name>A0AAN5CN01_9BILA</name>
<dbReference type="GO" id="GO:0006820">
    <property type="term" value="P:monoatomic anion transport"/>
    <property type="evidence" value="ECO:0007669"/>
    <property type="project" value="TreeGrafter"/>
</dbReference>
<feature type="transmembrane region" description="Helical" evidence="5">
    <location>
        <begin position="264"/>
        <end position="285"/>
    </location>
</feature>
<feature type="transmembrane region" description="Helical" evidence="5">
    <location>
        <begin position="79"/>
        <end position="98"/>
    </location>
</feature>
<dbReference type="InterPro" id="IPR020846">
    <property type="entry name" value="MFS_dom"/>
</dbReference>
<keyword evidence="2 5" id="KW-0812">Transmembrane</keyword>
<dbReference type="GO" id="GO:0016020">
    <property type="term" value="C:membrane"/>
    <property type="evidence" value="ECO:0007669"/>
    <property type="project" value="UniProtKB-SubCell"/>
</dbReference>
<sequence>FSFRSHRFRIALLLMFALFHSVAMRVNLMMAIIAMVDLRHFRNYWKPSTSNETQNYNETMLITEGGDGYNGSLIWIPPMQALIFSSTFWGSLTTVALTGKAIRRIGAKTVLAVSMGVSIAVTVSTPILSQFSFPSLFVARMAMGAAESFVIPSIGAISARWFPPSERFALMEIITSGNQLAASFSAVVTSALCFSPFGWESVYYFYAIIASLWLMAWILLAANSPSDSSTISTSEEDFLARVIHVNPVGKSRTPWRSLLCSRPLLASLCCQFAFAYSGTIMQGFLPTFLRDELGLPLPVNGLFTLIPFGSMLLMKTAFSVFAKRMNEANISTPTKRAKVFQTISSIGCILSMVYMGYFASPDHIWMAAVALAVFG</sequence>
<evidence type="ECO:0000256" key="3">
    <source>
        <dbReference type="ARBA" id="ARBA00022989"/>
    </source>
</evidence>